<keyword evidence="3" id="KW-1185">Reference proteome</keyword>
<reference evidence="2 3" key="1">
    <citation type="submission" date="2018-05" db="EMBL/GenBank/DDBJ databases">
        <title>Zavarzinia sp. HR-AS.</title>
        <authorList>
            <person name="Lee Y."/>
            <person name="Jeon C.O."/>
        </authorList>
    </citation>
    <scope>NUCLEOTIDE SEQUENCE [LARGE SCALE GENOMIC DNA]</scope>
    <source>
        <strain evidence="2 3">HR-AS</strain>
    </source>
</reference>
<feature type="transmembrane region" description="Helical" evidence="1">
    <location>
        <begin position="12"/>
        <end position="32"/>
    </location>
</feature>
<keyword evidence="1" id="KW-0472">Membrane</keyword>
<gene>
    <name evidence="2" type="ORF">DKG74_02040</name>
</gene>
<dbReference type="Proteomes" id="UP000245461">
    <property type="component" value="Unassembled WGS sequence"/>
</dbReference>
<evidence type="ECO:0000313" key="2">
    <source>
        <dbReference type="EMBL" id="PWR25762.1"/>
    </source>
</evidence>
<proteinExistence type="predicted"/>
<accession>A0A317EGM9</accession>
<evidence type="ECO:0000256" key="1">
    <source>
        <dbReference type="SAM" id="Phobius"/>
    </source>
</evidence>
<dbReference type="OrthoDB" id="7281818at2"/>
<dbReference type="EMBL" id="QGLE01000001">
    <property type="protein sequence ID" value="PWR25762.1"/>
    <property type="molecule type" value="Genomic_DNA"/>
</dbReference>
<feature type="transmembrane region" description="Helical" evidence="1">
    <location>
        <begin position="44"/>
        <end position="66"/>
    </location>
</feature>
<keyword evidence="1" id="KW-1133">Transmembrane helix</keyword>
<dbReference type="AlphaFoldDB" id="A0A317EGM9"/>
<organism evidence="2 3">
    <name type="scientific">Zavarzinia aquatilis</name>
    <dbReference type="NCBI Taxonomy" id="2211142"/>
    <lineage>
        <taxon>Bacteria</taxon>
        <taxon>Pseudomonadati</taxon>
        <taxon>Pseudomonadota</taxon>
        <taxon>Alphaproteobacteria</taxon>
        <taxon>Rhodospirillales</taxon>
        <taxon>Zavarziniaceae</taxon>
        <taxon>Zavarzinia</taxon>
    </lineage>
</organism>
<sequence length="72" mass="8114">MQDNAIDTPRRIAFWAGIVGVILGWFLMQHLFAEQPELGQTTIYALSTVPPFALWGIALGLAQAFARRRDER</sequence>
<name>A0A317EGM9_9PROT</name>
<keyword evidence="1" id="KW-0812">Transmembrane</keyword>
<dbReference type="RefSeq" id="WP_109902068.1">
    <property type="nucleotide sequence ID" value="NZ_QGLE01000001.1"/>
</dbReference>
<protein>
    <submittedName>
        <fullName evidence="2">Uncharacterized protein</fullName>
    </submittedName>
</protein>
<comment type="caution">
    <text evidence="2">The sequence shown here is derived from an EMBL/GenBank/DDBJ whole genome shotgun (WGS) entry which is preliminary data.</text>
</comment>
<evidence type="ECO:0000313" key="3">
    <source>
        <dbReference type="Proteomes" id="UP000245461"/>
    </source>
</evidence>